<feature type="compositionally biased region" description="Basic and acidic residues" evidence="1">
    <location>
        <begin position="1"/>
        <end position="19"/>
    </location>
</feature>
<reference evidence="2 3" key="1">
    <citation type="journal article" date="2016" name="Nat. Commun.">
        <title>Local admixture of amplified and diversified secreted pathogenesis determinants shapes mosaic Toxoplasma gondii genomes.</title>
        <authorList>
            <person name="Lorenzi H."/>
            <person name="Khan A."/>
            <person name="Behnke M.S."/>
            <person name="Namasivayam S."/>
            <person name="Swapna L.S."/>
            <person name="Hadjithomas M."/>
            <person name="Karamycheva S."/>
            <person name="Pinney D."/>
            <person name="Brunk B.P."/>
            <person name="Ajioka J.W."/>
            <person name="Ajzenberg D."/>
            <person name="Boothroyd J.C."/>
            <person name="Boyle J.P."/>
            <person name="Darde M.L."/>
            <person name="Diaz-Miranda M.A."/>
            <person name="Dubey J.P."/>
            <person name="Fritz H.M."/>
            <person name="Gennari S.M."/>
            <person name="Gregory B.D."/>
            <person name="Kim K."/>
            <person name="Saeij J.P."/>
            <person name="Su C."/>
            <person name="White M.W."/>
            <person name="Zhu X.Q."/>
            <person name="Howe D.K."/>
            <person name="Rosenthal B.M."/>
            <person name="Grigg M.E."/>
            <person name="Parkinson J."/>
            <person name="Liu L."/>
            <person name="Kissinger J.C."/>
            <person name="Roos D.S."/>
            <person name="Sibley L.D."/>
        </authorList>
    </citation>
    <scope>NUCLEOTIDE SEQUENCE [LARGE SCALE GENOMIC DNA]</scope>
    <source>
        <strain evidence="2 3">ARI</strain>
    </source>
</reference>
<organism evidence="2 3">
    <name type="scientific">Toxoplasma gondii ARI</name>
    <dbReference type="NCBI Taxonomy" id="1074872"/>
    <lineage>
        <taxon>Eukaryota</taxon>
        <taxon>Sar</taxon>
        <taxon>Alveolata</taxon>
        <taxon>Apicomplexa</taxon>
        <taxon>Conoidasida</taxon>
        <taxon>Coccidia</taxon>
        <taxon>Eucoccidiorida</taxon>
        <taxon>Eimeriorina</taxon>
        <taxon>Sarcocystidae</taxon>
        <taxon>Toxoplasma</taxon>
    </lineage>
</organism>
<gene>
    <name evidence="2" type="ORF">TGARI_371470</name>
</gene>
<comment type="caution">
    <text evidence="2">The sequence shown here is derived from an EMBL/GenBank/DDBJ whole genome shotgun (WGS) entry which is preliminary data.</text>
</comment>
<feature type="region of interest" description="Disordered" evidence="1">
    <location>
        <begin position="153"/>
        <end position="202"/>
    </location>
</feature>
<evidence type="ECO:0000313" key="2">
    <source>
        <dbReference type="EMBL" id="KYF40274.1"/>
    </source>
</evidence>
<name>A0A139XNB4_TOXGO</name>
<feature type="compositionally biased region" description="Basic and acidic residues" evidence="1">
    <location>
        <begin position="160"/>
        <end position="182"/>
    </location>
</feature>
<dbReference type="VEuPathDB" id="ToxoDB:TGARI_371470"/>
<dbReference type="Proteomes" id="UP000074247">
    <property type="component" value="Unassembled WGS sequence"/>
</dbReference>
<sequence length="222" mass="25275">MEVKEARSYELDEGAERRGSHGGKTGRNGDARHTRVEDRADEGRKGAEKDVAPRRLRGKRRENRDGGRARECDRCVERRQKGDILEVRSSAGSNDAAFAACLGCTGIRRQRLRPLGTQRVKEKGDGRLEMRGERLAFFLKGQCQKPVNRLHLKRRKRQRKSAEDVRELFRKARRTGSKERSNWSRNRRGTQSPARRGPPLRAPHCAFVAESGLDGSLVKKHN</sequence>
<proteinExistence type="predicted"/>
<dbReference type="AlphaFoldDB" id="A0A139XNB4"/>
<feature type="compositionally biased region" description="Basic and acidic residues" evidence="1">
    <location>
        <begin position="27"/>
        <end position="53"/>
    </location>
</feature>
<protein>
    <submittedName>
        <fullName evidence="2">Uncharacterized protein</fullName>
    </submittedName>
</protein>
<dbReference type="EMBL" id="AGQS02005513">
    <property type="protein sequence ID" value="KYF40274.1"/>
    <property type="molecule type" value="Genomic_DNA"/>
</dbReference>
<feature type="region of interest" description="Disordered" evidence="1">
    <location>
        <begin position="1"/>
        <end position="70"/>
    </location>
</feature>
<evidence type="ECO:0000313" key="3">
    <source>
        <dbReference type="Proteomes" id="UP000074247"/>
    </source>
</evidence>
<accession>A0A139XNB4</accession>
<evidence type="ECO:0000256" key="1">
    <source>
        <dbReference type="SAM" id="MobiDB-lite"/>
    </source>
</evidence>